<dbReference type="InterPro" id="IPR015424">
    <property type="entry name" value="PyrdxlP-dep_Trfase"/>
</dbReference>
<dbReference type="GO" id="GO:0005737">
    <property type="term" value="C:cytoplasm"/>
    <property type="evidence" value="ECO:0007669"/>
    <property type="project" value="TreeGrafter"/>
</dbReference>
<evidence type="ECO:0000256" key="1">
    <source>
        <dbReference type="ARBA" id="ARBA00001933"/>
    </source>
</evidence>
<dbReference type="PANTHER" id="PTHR45677:SF8">
    <property type="entry name" value="CYSTEINE SULFINIC ACID DECARBOXYLASE"/>
    <property type="match status" value="1"/>
</dbReference>
<keyword evidence="6 8" id="KW-0663">Pyridoxal phosphate</keyword>
<evidence type="ECO:0000256" key="2">
    <source>
        <dbReference type="ARBA" id="ARBA00009533"/>
    </source>
</evidence>
<dbReference type="GO" id="GO:0030170">
    <property type="term" value="F:pyridoxal phosphate binding"/>
    <property type="evidence" value="ECO:0007669"/>
    <property type="project" value="InterPro"/>
</dbReference>
<keyword evidence="4" id="KW-0127">Catecholamine biosynthesis</keyword>
<evidence type="ECO:0000256" key="3">
    <source>
        <dbReference type="ARBA" id="ARBA00011738"/>
    </source>
</evidence>
<comment type="similarity">
    <text evidence="2 8">Belongs to the group II decarboxylase family.</text>
</comment>
<dbReference type="Ensembl" id="ENSCCET00000038381.1">
    <property type="protein sequence ID" value="ENSCCEP00000025762.1"/>
    <property type="gene ID" value="ENSCCEG00000022706.1"/>
</dbReference>
<dbReference type="SUPFAM" id="SSF53383">
    <property type="entry name" value="PLP-dependent transferases"/>
    <property type="match status" value="1"/>
</dbReference>
<comment type="cofactor">
    <cofactor evidence="1 8">
        <name>pyridoxal 5'-phosphate</name>
        <dbReference type="ChEBI" id="CHEBI:597326"/>
    </cofactor>
</comment>
<evidence type="ECO:0000256" key="8">
    <source>
        <dbReference type="RuleBase" id="RU000382"/>
    </source>
</evidence>
<evidence type="ECO:0000256" key="4">
    <source>
        <dbReference type="ARBA" id="ARBA00022584"/>
    </source>
</evidence>
<dbReference type="InterPro" id="IPR015421">
    <property type="entry name" value="PyrdxlP-dep_Trfase_major"/>
</dbReference>
<accession>A0A8C0VRX7</accession>
<dbReference type="PANTHER" id="PTHR45677">
    <property type="entry name" value="GLUTAMATE DECARBOXYLASE-RELATED"/>
    <property type="match status" value="1"/>
</dbReference>
<evidence type="ECO:0000256" key="5">
    <source>
        <dbReference type="ARBA" id="ARBA00022793"/>
    </source>
</evidence>
<protein>
    <submittedName>
        <fullName evidence="9">Cysteine sulfinic acid decarboxylase</fullName>
    </submittedName>
</protein>
<reference evidence="9" key="1">
    <citation type="submission" date="2025-08" db="UniProtKB">
        <authorList>
            <consortium name="Ensembl"/>
        </authorList>
    </citation>
    <scope>IDENTIFICATION</scope>
</reference>
<comment type="subunit">
    <text evidence="3">Homodimer.</text>
</comment>
<keyword evidence="7 8" id="KW-0456">Lyase</keyword>
<dbReference type="InterPro" id="IPR015422">
    <property type="entry name" value="PyrdxlP-dep_Trfase_small"/>
</dbReference>
<dbReference type="GO" id="GO:0004782">
    <property type="term" value="F:sulfinoalanine decarboxylase activity"/>
    <property type="evidence" value="ECO:0007669"/>
    <property type="project" value="TreeGrafter"/>
</dbReference>
<name>A0A8C0VRX7_CYACU</name>
<evidence type="ECO:0000256" key="6">
    <source>
        <dbReference type="ARBA" id="ARBA00022898"/>
    </source>
</evidence>
<proteinExistence type="inferred from homology"/>
<keyword evidence="5" id="KW-0210">Decarboxylase</keyword>
<dbReference type="PROSITE" id="PS00392">
    <property type="entry name" value="DDC_GAD_HDC_YDC"/>
    <property type="match status" value="1"/>
</dbReference>
<dbReference type="Proteomes" id="UP000694410">
    <property type="component" value="Unplaced"/>
</dbReference>
<dbReference type="AlphaFoldDB" id="A0A8C0VRX7"/>
<sequence length="373" mass="41942">RFLTETLNTSPYTYEVAPVLVLMEEQVLSKLRELVGWSSGDGIFAPGGSMSNMLAMNVARFQRFPESRSRGNWDLPRLGLFASQESHYSILKGAALLGIGTDNVHLVRTDERGKMIPEELEKEIQRVKAEGSEPLFVCATSGTTVLGTFDPLDAIADICARHGLWLCVPPPAPKKADSVTWNPHKLLMVGLQCSAFLLRDSSGLLQRCHGVGASYLFQRDKFYDVSLDTGDKSPQCGRRADGLKLWILWKAVGTRGLGQRVERAFAATRYLLEQVKRREGFQLVTEPEFINLCFWFIPPSLRGQESSPEFWDKLGKVAPAIKEKMIRRGSMMVGYQPHGSRVNFFRQIITNPAVTRQDLDFFLDEIQELGWDL</sequence>
<dbReference type="GO" id="GO:0042412">
    <property type="term" value="P:taurine biosynthetic process"/>
    <property type="evidence" value="ECO:0007669"/>
    <property type="project" value="TreeGrafter"/>
</dbReference>
<evidence type="ECO:0000313" key="9">
    <source>
        <dbReference type="Ensembl" id="ENSCCEP00000025762.1"/>
    </source>
</evidence>
<dbReference type="GO" id="GO:0019752">
    <property type="term" value="P:carboxylic acid metabolic process"/>
    <property type="evidence" value="ECO:0007669"/>
    <property type="project" value="InterPro"/>
</dbReference>
<keyword evidence="10" id="KW-1185">Reference proteome</keyword>
<gene>
    <name evidence="9" type="primary">CSAD</name>
</gene>
<organism evidence="9 10">
    <name type="scientific">Cyanistes caeruleus</name>
    <name type="common">Eurasian blue tit</name>
    <name type="synonym">Parus caeruleus</name>
    <dbReference type="NCBI Taxonomy" id="156563"/>
    <lineage>
        <taxon>Eukaryota</taxon>
        <taxon>Metazoa</taxon>
        <taxon>Chordata</taxon>
        <taxon>Craniata</taxon>
        <taxon>Vertebrata</taxon>
        <taxon>Euteleostomi</taxon>
        <taxon>Archelosauria</taxon>
        <taxon>Archosauria</taxon>
        <taxon>Dinosauria</taxon>
        <taxon>Saurischia</taxon>
        <taxon>Theropoda</taxon>
        <taxon>Coelurosauria</taxon>
        <taxon>Aves</taxon>
        <taxon>Neognathae</taxon>
        <taxon>Neoaves</taxon>
        <taxon>Telluraves</taxon>
        <taxon>Australaves</taxon>
        <taxon>Passeriformes</taxon>
        <taxon>Paridae</taxon>
        <taxon>Cyanistes</taxon>
    </lineage>
</organism>
<evidence type="ECO:0000313" key="10">
    <source>
        <dbReference type="Proteomes" id="UP000694410"/>
    </source>
</evidence>
<dbReference type="InterPro" id="IPR002129">
    <property type="entry name" value="PyrdxlP-dep_de-COase"/>
</dbReference>
<dbReference type="Gene3D" id="3.90.1150.10">
    <property type="entry name" value="Aspartate Aminotransferase, domain 1"/>
    <property type="match status" value="1"/>
</dbReference>
<dbReference type="Pfam" id="PF00282">
    <property type="entry name" value="Pyridoxal_deC"/>
    <property type="match status" value="2"/>
</dbReference>
<reference evidence="9" key="2">
    <citation type="submission" date="2025-09" db="UniProtKB">
        <authorList>
            <consortium name="Ensembl"/>
        </authorList>
    </citation>
    <scope>IDENTIFICATION</scope>
</reference>
<dbReference type="InterPro" id="IPR021115">
    <property type="entry name" value="Pyridoxal-P_BS"/>
</dbReference>
<dbReference type="Gene3D" id="3.40.640.10">
    <property type="entry name" value="Type I PLP-dependent aspartate aminotransferase-like (Major domain)"/>
    <property type="match status" value="1"/>
</dbReference>
<evidence type="ECO:0000256" key="7">
    <source>
        <dbReference type="ARBA" id="ARBA00023239"/>
    </source>
</evidence>